<comment type="caution">
    <text evidence="1">The sequence shown here is derived from an EMBL/GenBank/DDBJ whole genome shotgun (WGS) entry which is preliminary data.</text>
</comment>
<organism evidence="1 2">
    <name type="scientific">Helicobacter pylori Hp H-34</name>
    <dbReference type="NCBI Taxonomy" id="992069"/>
    <lineage>
        <taxon>Bacteria</taxon>
        <taxon>Pseudomonadati</taxon>
        <taxon>Campylobacterota</taxon>
        <taxon>Epsilonproteobacteria</taxon>
        <taxon>Campylobacterales</taxon>
        <taxon>Helicobacteraceae</taxon>
        <taxon>Helicobacter</taxon>
    </lineage>
</organism>
<proteinExistence type="predicted"/>
<dbReference type="AlphaFoldDB" id="I9W0B4"/>
<dbReference type="Proteomes" id="UP000004741">
    <property type="component" value="Unassembled WGS sequence"/>
</dbReference>
<name>I9W0B4_HELPX</name>
<dbReference type="EMBL" id="AKPH01000001">
    <property type="protein sequence ID" value="EJB97509.1"/>
    <property type="molecule type" value="Genomic_DNA"/>
</dbReference>
<reference evidence="1 2" key="1">
    <citation type="journal article" date="2013" name="Pathog. Dis.">
        <title>Genome sequences of 65 Helicobacter pylori strains isolated from asymptomatic individuals and patients with gastric cancer, peptic ulcer disease, or gastritis.</title>
        <authorList>
            <person name="Blanchard T.G."/>
            <person name="Czinn S.J."/>
            <person name="Correa P."/>
            <person name="Nakazawa T."/>
            <person name="Keelan M."/>
            <person name="Morningstar L."/>
            <person name="Santana-Cruz I."/>
            <person name="Maroo A."/>
            <person name="McCracken C."/>
            <person name="Shefchek K."/>
            <person name="Daugherty S."/>
            <person name="Song Y."/>
            <person name="Fraser C.M."/>
            <person name="Fricke W.F."/>
        </authorList>
    </citation>
    <scope>NUCLEOTIDE SEQUENCE [LARGE SCALE GENOMIC DNA]</scope>
    <source>
        <strain evidence="1 2">Hp H-34</strain>
    </source>
</reference>
<evidence type="ECO:0000313" key="2">
    <source>
        <dbReference type="Proteomes" id="UP000004741"/>
    </source>
</evidence>
<accession>I9W0B4</accession>
<gene>
    <name evidence="1" type="ORF">HPHPH34_0004</name>
</gene>
<evidence type="ECO:0000313" key="1">
    <source>
        <dbReference type="EMBL" id="EJB97509.1"/>
    </source>
</evidence>
<sequence>MISVQKVGYSIFFIIKHHLNEFTFCYPFCQNALPDSISQKNTPIKTWVITLPLIFQ</sequence>
<protein>
    <submittedName>
        <fullName evidence="1">Uncharacterized protein</fullName>
    </submittedName>
</protein>